<dbReference type="Gene3D" id="1.10.510.10">
    <property type="entry name" value="Transferase(Phosphotransferase) domain 1"/>
    <property type="match status" value="1"/>
</dbReference>
<sequence>MVLWFVCRAYCQPGGWSGQPRKRVRLQLSDAGIATARQEAQLLWQLSQESVGILQCFAFRMVPEPVLTLELLLEFAPLGDLCRRLRLCKEAVPDHGLPKAEVVAYTYDVAQGLSFLHGLRPKIFHRDVKPANIMLCYPESSVTRACPRAKLADFGVAKVMESEASTAGTATFIGTPHYLSPEVFSGDTYDERADAWALGCVLYEMMCFCRPFHFAETNVAIMALRISQGHYDRERLSQAMGRYPEGLLQTAEGLLRLELSERLRAIDLVESLGSFGFLDEARAESPLPSCWDPLPIDGAGTSSEVRLDTDSWHGAHVASDSSSTQLLAVLEASESPYTLGHLNDPIYGEVLTLPALHHDSRLGGLDILDTQYGSGLPGLDGVARPDDMLVGILMLIAQLKSSGRPVNYGEFRPRCLSGSEGLLASTASGKLGGATRAAGSSEPSGSPTAGSPRTKSASDRFPGRNEAKVFANNNSYSGTWLDGRMHGDGLYVWNDGTEYAGEFRNGQIWGQGEKRWPNGRRYSGEWVQDMMWGSGEMTWPSGEKYTGQFCKGLFHGRGTRCLSNGDRYTGEFRYGEQEGDGSFENAKEGWTYDGHWRHGLMWGDGRMTWPNGLLYVGEWMNGAQHGTGRLTWPDGACYQGQFVNGHLEGHGRKTFPDGSWFEGSFKGGEFEGRGTFHYADSTEFEGLWEKSAVLGPGTHRFPDGTSITGDFSGAIGEGTKTWASGCTYRGRLLHNQIHHYGVFKWPDGRCYVGHFRDEAMHGVGTLNWTDDHGACSYKGYFEDNLFHGHGSLEFATGAQYEGDFRLGLYDGKGRFNWPGGSFYQGNWSGGKMHGRGVLCFASTEGAKESFVYVGEFVHGELQGCGAVMLPREDGLMDEYLGEFEMSECQGHGVLTAAQGSCRAAGRFGPDGLVGEKVLPSGEVFLGETSRDGPNGPGCMQMGDECVAGFWRDGKRERWLEDIPADPISNAARVFTDVREDSVASPRRKNDGVMLAMLPSGDAYVGFVEAGQKHGSGMFVYRDGSAFKGHWLQDSLDGVEHPRKAPTSEAEASGAGGEAVEEQQPELDEGPAAE</sequence>
<dbReference type="SMART" id="SM00698">
    <property type="entry name" value="MORN"/>
    <property type="match status" value="17"/>
</dbReference>
<dbReference type="Pfam" id="PF02493">
    <property type="entry name" value="MORN"/>
    <property type="match status" value="16"/>
</dbReference>
<feature type="compositionally biased region" description="Polar residues" evidence="2">
    <location>
        <begin position="441"/>
        <end position="455"/>
    </location>
</feature>
<name>A0ABP0LCN8_9DINO</name>
<dbReference type="InterPro" id="IPR003409">
    <property type="entry name" value="MORN"/>
</dbReference>
<reference evidence="4 5" key="1">
    <citation type="submission" date="2024-02" db="EMBL/GenBank/DDBJ databases">
        <authorList>
            <person name="Chen Y."/>
            <person name="Shah S."/>
            <person name="Dougan E. K."/>
            <person name="Thang M."/>
            <person name="Chan C."/>
        </authorList>
    </citation>
    <scope>NUCLEOTIDE SEQUENCE [LARGE SCALE GENOMIC DNA]</scope>
</reference>
<comment type="caution">
    <text evidence="4">The sequence shown here is derived from an EMBL/GenBank/DDBJ whole genome shotgun (WGS) entry which is preliminary data.</text>
</comment>
<evidence type="ECO:0000313" key="5">
    <source>
        <dbReference type="Proteomes" id="UP001642484"/>
    </source>
</evidence>
<evidence type="ECO:0000259" key="3">
    <source>
        <dbReference type="PROSITE" id="PS50011"/>
    </source>
</evidence>
<dbReference type="EMBL" id="CAXAMN010012002">
    <property type="protein sequence ID" value="CAK9036915.1"/>
    <property type="molecule type" value="Genomic_DNA"/>
</dbReference>
<feature type="region of interest" description="Disordered" evidence="2">
    <location>
        <begin position="432"/>
        <end position="464"/>
    </location>
</feature>
<dbReference type="PROSITE" id="PS50011">
    <property type="entry name" value="PROTEIN_KINASE_DOM"/>
    <property type="match status" value="1"/>
</dbReference>
<feature type="compositionally biased region" description="Acidic residues" evidence="2">
    <location>
        <begin position="1058"/>
        <end position="1073"/>
    </location>
</feature>
<dbReference type="PROSITE" id="PS00108">
    <property type="entry name" value="PROTEIN_KINASE_ST"/>
    <property type="match status" value="1"/>
</dbReference>
<dbReference type="InterPro" id="IPR011009">
    <property type="entry name" value="Kinase-like_dom_sf"/>
</dbReference>
<dbReference type="Gene3D" id="2.20.110.10">
    <property type="entry name" value="Histone H3 K4-specific methyltransferase SET7/9 N-terminal domain"/>
    <property type="match status" value="8"/>
</dbReference>
<dbReference type="Proteomes" id="UP001642484">
    <property type="component" value="Unassembled WGS sequence"/>
</dbReference>
<dbReference type="Pfam" id="PF00069">
    <property type="entry name" value="Pkinase"/>
    <property type="match status" value="1"/>
</dbReference>
<keyword evidence="1" id="KW-0677">Repeat</keyword>
<dbReference type="SUPFAM" id="SSF82185">
    <property type="entry name" value="Histone H3 K4-specific methyltransferase SET7/9 N-terminal domain"/>
    <property type="match status" value="6"/>
</dbReference>
<evidence type="ECO:0000313" key="4">
    <source>
        <dbReference type="EMBL" id="CAK9036915.1"/>
    </source>
</evidence>
<dbReference type="SUPFAM" id="SSF56112">
    <property type="entry name" value="Protein kinase-like (PK-like)"/>
    <property type="match status" value="1"/>
</dbReference>
<protein>
    <recommendedName>
        <fullName evidence="3">Protein kinase domain-containing protein</fullName>
    </recommendedName>
</protein>
<evidence type="ECO:0000256" key="1">
    <source>
        <dbReference type="ARBA" id="ARBA00022737"/>
    </source>
</evidence>
<dbReference type="InterPro" id="IPR008271">
    <property type="entry name" value="Ser/Thr_kinase_AS"/>
</dbReference>
<gene>
    <name evidence="4" type="ORF">CCMP2556_LOCUS20468</name>
</gene>
<dbReference type="InterPro" id="IPR000719">
    <property type="entry name" value="Prot_kinase_dom"/>
</dbReference>
<organism evidence="4 5">
    <name type="scientific">Durusdinium trenchii</name>
    <dbReference type="NCBI Taxonomy" id="1381693"/>
    <lineage>
        <taxon>Eukaryota</taxon>
        <taxon>Sar</taxon>
        <taxon>Alveolata</taxon>
        <taxon>Dinophyceae</taxon>
        <taxon>Suessiales</taxon>
        <taxon>Symbiodiniaceae</taxon>
        <taxon>Durusdinium</taxon>
    </lineage>
</organism>
<dbReference type="PANTHER" id="PTHR43215:SF14">
    <property type="entry name" value="RADIAL SPOKE HEAD 1 HOMOLOG"/>
    <property type="match status" value="1"/>
</dbReference>
<feature type="region of interest" description="Disordered" evidence="2">
    <location>
        <begin position="1036"/>
        <end position="1073"/>
    </location>
</feature>
<keyword evidence="5" id="KW-1185">Reference proteome</keyword>
<proteinExistence type="predicted"/>
<accession>A0ABP0LCN8</accession>
<dbReference type="PANTHER" id="PTHR43215">
    <property type="entry name" value="RADIAL SPOKE HEAD 1 HOMOLOG"/>
    <property type="match status" value="1"/>
</dbReference>
<feature type="domain" description="Protein kinase" evidence="3">
    <location>
        <begin position="1"/>
        <end position="278"/>
    </location>
</feature>
<dbReference type="SMART" id="SM00220">
    <property type="entry name" value="S_TKc"/>
    <property type="match status" value="1"/>
</dbReference>
<dbReference type="CDD" id="cd14014">
    <property type="entry name" value="STKc_PknB_like"/>
    <property type="match status" value="1"/>
</dbReference>
<evidence type="ECO:0000256" key="2">
    <source>
        <dbReference type="SAM" id="MobiDB-lite"/>
    </source>
</evidence>